<dbReference type="Pfam" id="PF00328">
    <property type="entry name" value="His_Phos_2"/>
    <property type="match status" value="1"/>
</dbReference>
<dbReference type="EMBL" id="CAXIEN010000133">
    <property type="protein sequence ID" value="CAL1280553.1"/>
    <property type="molecule type" value="Genomic_DNA"/>
</dbReference>
<keyword evidence="6" id="KW-1015">Disulfide bond</keyword>
<dbReference type="SUPFAM" id="SSF53254">
    <property type="entry name" value="Phosphoglycerate mutase-like"/>
    <property type="match status" value="1"/>
</dbReference>
<comment type="similarity">
    <text evidence="2">Belongs to the histidine acid phosphatase family.</text>
</comment>
<dbReference type="InterPro" id="IPR050645">
    <property type="entry name" value="Histidine_acid_phosphatase"/>
</dbReference>
<dbReference type="GO" id="GO:0003993">
    <property type="term" value="F:acid phosphatase activity"/>
    <property type="evidence" value="ECO:0007669"/>
    <property type="project" value="UniProtKB-EC"/>
</dbReference>
<dbReference type="AlphaFoldDB" id="A0AAV2A9A2"/>
<organism evidence="8 9">
    <name type="scientific">Larinioides sclopetarius</name>
    <dbReference type="NCBI Taxonomy" id="280406"/>
    <lineage>
        <taxon>Eukaryota</taxon>
        <taxon>Metazoa</taxon>
        <taxon>Ecdysozoa</taxon>
        <taxon>Arthropoda</taxon>
        <taxon>Chelicerata</taxon>
        <taxon>Arachnida</taxon>
        <taxon>Araneae</taxon>
        <taxon>Araneomorphae</taxon>
        <taxon>Entelegynae</taxon>
        <taxon>Araneoidea</taxon>
        <taxon>Araneidae</taxon>
        <taxon>Larinioides</taxon>
    </lineage>
</organism>
<protein>
    <recommendedName>
        <fullName evidence="3">acid phosphatase</fullName>
        <ecNumber evidence="3">3.1.3.2</ecNumber>
    </recommendedName>
</protein>
<evidence type="ECO:0000256" key="1">
    <source>
        <dbReference type="ARBA" id="ARBA00000032"/>
    </source>
</evidence>
<evidence type="ECO:0000256" key="3">
    <source>
        <dbReference type="ARBA" id="ARBA00012646"/>
    </source>
</evidence>
<dbReference type="CDD" id="cd07061">
    <property type="entry name" value="HP_HAP_like"/>
    <property type="match status" value="1"/>
</dbReference>
<dbReference type="Proteomes" id="UP001497382">
    <property type="component" value="Unassembled WGS sequence"/>
</dbReference>
<evidence type="ECO:0000256" key="4">
    <source>
        <dbReference type="ARBA" id="ARBA00022729"/>
    </source>
</evidence>
<dbReference type="Gene3D" id="3.40.50.1240">
    <property type="entry name" value="Phosphoglycerate mutase-like"/>
    <property type="match status" value="1"/>
</dbReference>
<keyword evidence="5" id="KW-0378">Hydrolase</keyword>
<evidence type="ECO:0000256" key="2">
    <source>
        <dbReference type="ARBA" id="ARBA00005375"/>
    </source>
</evidence>
<evidence type="ECO:0000256" key="7">
    <source>
        <dbReference type="ARBA" id="ARBA00023180"/>
    </source>
</evidence>
<evidence type="ECO:0000313" key="9">
    <source>
        <dbReference type="Proteomes" id="UP001497382"/>
    </source>
</evidence>
<keyword evidence="7" id="KW-0325">Glycoprotein</keyword>
<dbReference type="InterPro" id="IPR029033">
    <property type="entry name" value="His_PPase_superfam"/>
</dbReference>
<evidence type="ECO:0000256" key="5">
    <source>
        <dbReference type="ARBA" id="ARBA00022801"/>
    </source>
</evidence>
<comment type="catalytic activity">
    <reaction evidence="1">
        <text>a phosphate monoester + H2O = an alcohol + phosphate</text>
        <dbReference type="Rhea" id="RHEA:15017"/>
        <dbReference type="ChEBI" id="CHEBI:15377"/>
        <dbReference type="ChEBI" id="CHEBI:30879"/>
        <dbReference type="ChEBI" id="CHEBI:43474"/>
        <dbReference type="ChEBI" id="CHEBI:67140"/>
        <dbReference type="EC" id="3.1.3.2"/>
    </reaction>
</comment>
<sequence length="411" mass="47416">MQHLASKGKRRKLNQFQDGRVVMASDFTNSLGELCDRGAYFIMQLFRHGDRSPLFIYPNDPNRLDCWPEGLGKLTRLGKKQHYAVGKFLRSMYKDFVTSNPVEVSAISSATERTLSSAQVNLAAFYAPEGRWKFEEKLNWQPIPVYTIPTKYDKYLSFNSICPRAEEVYLERIKAFKKTKEFRKHQRMLKTVSHYAGFDISQGINVFGLFDILMGEKIHNLTFPEWANTYWDELEEIADIYFHYILNSPVFLKLRLGPLFQKITETMTKKIDGDTPDLKLQVYSAHDVNVAGALMVLNFTDMPLPPYCATLLFELHEMPDATRAVRLLYLNSTDPLKEIGKPHVLVLDACSEFCPIEIFIKKIKHWVPDNWELECQIDASNPCETDKTFDNVRPGVRPEHKIDAVLGIDEL</sequence>
<dbReference type="InterPro" id="IPR000560">
    <property type="entry name" value="His_Pase_clade-2"/>
</dbReference>
<keyword evidence="9" id="KW-1185">Reference proteome</keyword>
<proteinExistence type="inferred from homology"/>
<evidence type="ECO:0000256" key="6">
    <source>
        <dbReference type="ARBA" id="ARBA00023157"/>
    </source>
</evidence>
<keyword evidence="4" id="KW-0732">Signal</keyword>
<comment type="caution">
    <text evidence="8">The sequence shown here is derived from an EMBL/GenBank/DDBJ whole genome shotgun (WGS) entry which is preliminary data.</text>
</comment>
<dbReference type="PANTHER" id="PTHR11567:SF211">
    <property type="entry name" value="PROSTATIC ACID PHOSPHATASE"/>
    <property type="match status" value="1"/>
</dbReference>
<name>A0AAV2A9A2_9ARAC</name>
<dbReference type="EC" id="3.1.3.2" evidence="3"/>
<evidence type="ECO:0000313" key="8">
    <source>
        <dbReference type="EMBL" id="CAL1280553.1"/>
    </source>
</evidence>
<accession>A0AAV2A9A2</accession>
<gene>
    <name evidence="8" type="ORF">LARSCL_LOCUS11039</name>
</gene>
<reference evidence="8 9" key="1">
    <citation type="submission" date="2024-04" db="EMBL/GenBank/DDBJ databases">
        <authorList>
            <person name="Rising A."/>
            <person name="Reimegard J."/>
            <person name="Sonavane S."/>
            <person name="Akerstrom W."/>
            <person name="Nylinder S."/>
            <person name="Hedman E."/>
            <person name="Kallberg Y."/>
        </authorList>
    </citation>
    <scope>NUCLEOTIDE SEQUENCE [LARGE SCALE GENOMIC DNA]</scope>
</reference>
<dbReference type="PANTHER" id="PTHR11567">
    <property type="entry name" value="ACID PHOSPHATASE-RELATED"/>
    <property type="match status" value="1"/>
</dbReference>